<evidence type="ECO:0000256" key="12">
    <source>
        <dbReference type="ARBA" id="ARBA00035261"/>
    </source>
</evidence>
<dbReference type="InterPro" id="IPR001848">
    <property type="entry name" value="Ribosomal_uS10"/>
</dbReference>
<dbReference type="FunFam" id="3.30.70.600:FF:000003">
    <property type="entry name" value="30S ribosomal protein S10"/>
    <property type="match status" value="1"/>
</dbReference>
<dbReference type="SUPFAM" id="SSF54999">
    <property type="entry name" value="Ribosomal protein S10"/>
    <property type="match status" value="1"/>
</dbReference>
<dbReference type="InterPro" id="IPR044712">
    <property type="entry name" value="SLC25A32-like"/>
</dbReference>
<dbReference type="GO" id="GO:1990904">
    <property type="term" value="C:ribonucleoprotein complex"/>
    <property type="evidence" value="ECO:0007669"/>
    <property type="project" value="UniProtKB-KW"/>
</dbReference>
<keyword evidence="7" id="KW-0999">Mitochondrion inner membrane</keyword>
<dbReference type="Pfam" id="PF00338">
    <property type="entry name" value="Ribosomal_S10"/>
    <property type="match status" value="1"/>
</dbReference>
<dbReference type="HAMAP" id="MF_00508">
    <property type="entry name" value="Ribosomal_uS10"/>
    <property type="match status" value="1"/>
</dbReference>
<evidence type="ECO:0000256" key="17">
    <source>
        <dbReference type="SAM" id="MobiDB-lite"/>
    </source>
</evidence>
<evidence type="ECO:0000256" key="11">
    <source>
        <dbReference type="ARBA" id="ARBA00023274"/>
    </source>
</evidence>
<dbReference type="GO" id="GO:0005840">
    <property type="term" value="C:ribosome"/>
    <property type="evidence" value="ECO:0007669"/>
    <property type="project" value="UniProtKB-KW"/>
</dbReference>
<comment type="caution">
    <text evidence="19">The sequence shown here is derived from an EMBL/GenBank/DDBJ whole genome shotgun (WGS) entry which is preliminary data.</text>
</comment>
<evidence type="ECO:0000313" key="20">
    <source>
        <dbReference type="Proteomes" id="UP000447873"/>
    </source>
</evidence>
<keyword evidence="6" id="KW-0677">Repeat</keyword>
<dbReference type="AlphaFoldDB" id="A0A8H3YNP8"/>
<keyword evidence="10 15" id="KW-0472">Membrane</keyword>
<dbReference type="EMBL" id="WNWS01000446">
    <property type="protein sequence ID" value="KAE9967630.1"/>
    <property type="molecule type" value="Genomic_DNA"/>
</dbReference>
<feature type="region of interest" description="Disordered" evidence="17">
    <location>
        <begin position="652"/>
        <end position="678"/>
    </location>
</feature>
<dbReference type="GO" id="GO:0016020">
    <property type="term" value="C:membrane"/>
    <property type="evidence" value="ECO:0007669"/>
    <property type="project" value="UniProtKB-SubCell"/>
</dbReference>
<evidence type="ECO:0000259" key="18">
    <source>
        <dbReference type="SMART" id="SM01403"/>
    </source>
</evidence>
<accession>A0A8H3YNP8</accession>
<gene>
    <name evidence="19" type="ORF">EG328_008076</name>
</gene>
<evidence type="ECO:0000256" key="13">
    <source>
        <dbReference type="ARBA" id="ARBA00042916"/>
    </source>
</evidence>
<dbReference type="GO" id="GO:0055085">
    <property type="term" value="P:transmembrane transport"/>
    <property type="evidence" value="ECO:0007669"/>
    <property type="project" value="InterPro"/>
</dbReference>
<evidence type="ECO:0000256" key="5">
    <source>
        <dbReference type="ARBA" id="ARBA00022692"/>
    </source>
</evidence>
<keyword evidence="9" id="KW-1133">Transmembrane helix</keyword>
<dbReference type="GO" id="GO:0003735">
    <property type="term" value="F:structural constituent of ribosome"/>
    <property type="evidence" value="ECO:0007669"/>
    <property type="project" value="InterPro"/>
</dbReference>
<evidence type="ECO:0000256" key="4">
    <source>
        <dbReference type="ARBA" id="ARBA00022448"/>
    </source>
</evidence>
<feature type="region of interest" description="Disordered" evidence="17">
    <location>
        <begin position="464"/>
        <end position="504"/>
    </location>
</feature>
<dbReference type="InterPro" id="IPR036838">
    <property type="entry name" value="Ribosomal_uS10_dom_sf"/>
</dbReference>
<sequence>MPRVVPPIPIDGKANNLSSSLIESTAGFTAGTVATLVVHPFDILKTRLQCSLPSLTYSARGSDSNKHRSGDRKVAMGKLITDFASNRDYFLASGTSGILTAICTNPIWVIKTRMLSTGRNAPGAYKSMSHGVREIMRTEGPRGFWRGLIPSLFGISHGAVQFAAYEQLKNRRSSQRSEIPGMRKELSNWDYLALSAVSKMFAGSITYPYQVLRVRLQTYDAERTYNGVLDAAGQIWKKEGLSGFYKGSNIELPQGFPLVRDERLSFIHEPNAPTSHYGVLHQRHAYQAVSQWHSARLQTSEDLAPGAYRLHGGGATKAARAKDLIFLDHTIHFQNSHPEQNPSMPKSQLNPEDTYETQMEKLKSDLKLVKSLRPTPQTQSERWKREIELCIRDYIRVVYLKVVNVGQFDPGPAITMEESRRRNDVRRRLNQVWYASREPLPQNIYDQAQRLLGRDSVALHKKLVRASGGSDGNDPRNSSSNGSERCRSRSNGAQLDQSNTWRHSAPDLNDLERVLNQMRAQCTRYAEDLRHLRLQQERTFAIQRADSFLQHEAAYSADTDINNHGNHISGHGYETSPSRQPEVFRNSFSESLPKSMELSFRRSSQDKTGATIITAENPYETNSNQSERRSAEWLRNQHEDDTLAYLPRRGHVYRSDEPSSQPMIRHRPTSGQKPSHLRNGVESKLASETLRQQHDANIEIDSPWATLGPIAALPSNQDRLRLVAHSPTLTHDPSLFMTPPSSPTMSMQDMPWRRLPGGWPPDSEAGPSRLGSPLLAISPPVRSPSRATMAGLSDIIDPGELTTAEAIRYQTRRAMASMTSQPSTTRLLPRPQWTPEVSQRRSFASHNHVPKGASTLAAFTQPYGHKKEKEMAEAQERMENISDEEKAAMPEEYHHLLALDPATREIIYNTRLPRSVQAVYMAPLRRAPQLGLAVCDLQMRSYSVRNLEFFADFAMRAAYYLGLPARGPIPLPRITESWTVPRSNFVHKKSQENFRRITLRRMIQIQDGDPEVVQCWLGYLEKRAYYGIGMKANVWEFEELDVAKRMDAKADKANEALEEHWSNFGMRADAATEGNMKKILGDEAFSQRPRPMEDYIRDPIEIRRNKE</sequence>
<dbReference type="InterPro" id="IPR018108">
    <property type="entry name" value="MCP_transmembrane"/>
</dbReference>
<keyword evidence="7" id="KW-0496">Mitochondrion</keyword>
<proteinExistence type="inferred from homology"/>
<dbReference type="GO" id="GO:0006862">
    <property type="term" value="P:nucleotide transport"/>
    <property type="evidence" value="ECO:0007669"/>
    <property type="project" value="InterPro"/>
</dbReference>
<reference evidence="19 20" key="1">
    <citation type="submission" date="2018-12" db="EMBL/GenBank/DDBJ databases">
        <title>Venturia inaequalis Genome Resource.</title>
        <authorList>
            <person name="Lichtner F.J."/>
        </authorList>
    </citation>
    <scope>NUCLEOTIDE SEQUENCE [LARGE SCALE GENOMIC DNA]</scope>
    <source>
        <strain evidence="19 20">120213</strain>
    </source>
</reference>
<dbReference type="SMART" id="SM01403">
    <property type="entry name" value="Ribosomal_S10"/>
    <property type="match status" value="1"/>
</dbReference>
<keyword evidence="11" id="KW-0687">Ribonucleoprotein</keyword>
<feature type="repeat" description="Solcar" evidence="15">
    <location>
        <begin position="190"/>
        <end position="272"/>
    </location>
</feature>
<comment type="similarity">
    <text evidence="3">Belongs to the universal ribosomal protein uS10 family.</text>
</comment>
<evidence type="ECO:0000256" key="6">
    <source>
        <dbReference type="ARBA" id="ARBA00022737"/>
    </source>
</evidence>
<dbReference type="GO" id="GO:0006412">
    <property type="term" value="P:translation"/>
    <property type="evidence" value="ECO:0007669"/>
    <property type="project" value="InterPro"/>
</dbReference>
<evidence type="ECO:0000256" key="3">
    <source>
        <dbReference type="ARBA" id="ARBA00007102"/>
    </source>
</evidence>
<evidence type="ECO:0000256" key="10">
    <source>
        <dbReference type="ARBA" id="ARBA00023136"/>
    </source>
</evidence>
<feature type="coiled-coil region" evidence="16">
    <location>
        <begin position="508"/>
        <end position="535"/>
    </location>
</feature>
<protein>
    <recommendedName>
        <fullName evidence="12">Small ribosomal subunit protein uS10m</fullName>
    </recommendedName>
    <alternativeName>
        <fullName evidence="13">37S ribosomal protein S10, mitochondrial</fullName>
    </alternativeName>
    <alternativeName>
        <fullName evidence="14">Mitochondrial ribosomal small subunit protein 10</fullName>
    </alternativeName>
</protein>
<organism evidence="19 20">
    <name type="scientific">Venturia inaequalis</name>
    <name type="common">Apple scab fungus</name>
    <dbReference type="NCBI Taxonomy" id="5025"/>
    <lineage>
        <taxon>Eukaryota</taxon>
        <taxon>Fungi</taxon>
        <taxon>Dikarya</taxon>
        <taxon>Ascomycota</taxon>
        <taxon>Pezizomycotina</taxon>
        <taxon>Dothideomycetes</taxon>
        <taxon>Pleosporomycetidae</taxon>
        <taxon>Venturiales</taxon>
        <taxon>Venturiaceae</taxon>
        <taxon>Venturia</taxon>
    </lineage>
</organism>
<dbReference type="InterPro" id="IPR027486">
    <property type="entry name" value="Ribosomal_uS10_dom"/>
</dbReference>
<evidence type="ECO:0000256" key="16">
    <source>
        <dbReference type="SAM" id="Coils"/>
    </source>
</evidence>
<evidence type="ECO:0000256" key="9">
    <source>
        <dbReference type="ARBA" id="ARBA00022989"/>
    </source>
</evidence>
<evidence type="ECO:0000256" key="8">
    <source>
        <dbReference type="ARBA" id="ARBA00022980"/>
    </source>
</evidence>
<evidence type="ECO:0000256" key="14">
    <source>
        <dbReference type="ARBA" id="ARBA00078476"/>
    </source>
</evidence>
<dbReference type="SUPFAM" id="SSF103506">
    <property type="entry name" value="Mitochondrial carrier"/>
    <property type="match status" value="1"/>
</dbReference>
<evidence type="ECO:0000313" key="19">
    <source>
        <dbReference type="EMBL" id="KAE9967630.1"/>
    </source>
</evidence>
<evidence type="ECO:0000256" key="2">
    <source>
        <dbReference type="ARBA" id="ARBA00006375"/>
    </source>
</evidence>
<feature type="compositionally biased region" description="Polar residues" evidence="17">
    <location>
        <begin position="475"/>
        <end position="502"/>
    </location>
</feature>
<evidence type="ECO:0000256" key="1">
    <source>
        <dbReference type="ARBA" id="ARBA00004141"/>
    </source>
</evidence>
<keyword evidence="16" id="KW-0175">Coiled coil</keyword>
<dbReference type="Gene3D" id="3.30.70.600">
    <property type="entry name" value="Ribosomal protein S10 domain"/>
    <property type="match status" value="1"/>
</dbReference>
<keyword evidence="8" id="KW-0689">Ribosomal protein</keyword>
<comment type="subcellular location">
    <subcellularLocation>
        <location evidence="1">Membrane</location>
        <topology evidence="1">Multi-pass membrane protein</topology>
    </subcellularLocation>
</comment>
<dbReference type="InterPro" id="IPR023395">
    <property type="entry name" value="MCP_dom_sf"/>
</dbReference>
<feature type="repeat" description="Solcar" evidence="15">
    <location>
        <begin position="84"/>
        <end position="171"/>
    </location>
</feature>
<comment type="similarity">
    <text evidence="2">Belongs to the mitochondrial carrier (TC 2.A.29) family.</text>
</comment>
<dbReference type="PROSITE" id="PS50920">
    <property type="entry name" value="SOLCAR"/>
    <property type="match status" value="2"/>
</dbReference>
<evidence type="ECO:0000256" key="7">
    <source>
        <dbReference type="ARBA" id="ARBA00022792"/>
    </source>
</evidence>
<keyword evidence="4" id="KW-0813">Transport</keyword>
<feature type="domain" description="Small ribosomal subunit protein uS10" evidence="18">
    <location>
        <begin position="936"/>
        <end position="1033"/>
    </location>
</feature>
<dbReference type="PANTHER" id="PTHR45683">
    <property type="entry name" value="MITOCHONDRIAL NICOTINAMIDE ADENINE DINUCLEOTIDE TRANSPORTER 1-RELATED-RELATED"/>
    <property type="match status" value="1"/>
</dbReference>
<name>A0A8H3YNP8_VENIN</name>
<dbReference type="Proteomes" id="UP000447873">
    <property type="component" value="Unassembled WGS sequence"/>
</dbReference>
<dbReference type="Gene3D" id="1.50.40.10">
    <property type="entry name" value="Mitochondrial carrier domain"/>
    <property type="match status" value="2"/>
</dbReference>
<dbReference type="Pfam" id="PF00153">
    <property type="entry name" value="Mito_carr"/>
    <property type="match status" value="3"/>
</dbReference>
<evidence type="ECO:0000256" key="15">
    <source>
        <dbReference type="PROSITE-ProRule" id="PRU00282"/>
    </source>
</evidence>
<keyword evidence="5 15" id="KW-0812">Transmembrane</keyword>